<gene>
    <name evidence="5" type="ORF">SAMN02745130_01130</name>
</gene>
<keyword evidence="1 2" id="KW-0732">Signal</keyword>
<dbReference type="AlphaFoldDB" id="A0A1T4W7A5"/>
<dbReference type="RefSeq" id="WP_159448583.1">
    <property type="nucleotide sequence ID" value="NZ_FUYB01000003.1"/>
</dbReference>
<sequence>MHRPAQNLSLLSACLVLSACAAKTPNYPAPPLFAATVTAYNPSVIPLAPITRPVPVAPIVLPKASQVAGSDLIGEQDLLDITVFKVPDLTRSVRVDGQGYITYPLVGKLRAKGLRPAQLEQQLASLLEKTYMHNPQVTVLVKESTQNRVTVEGAVRLPGVFPVVGSMTVLQALAKAGGLTEQADSRRAILLRKDAKGELSQQPIDIAAIRQGRLQDFILLQDDRLVVQDAIYNRFTVSGAVGQPGVYPLKEGMTVMQAVATAGGMTRLANKYKALVFRRGLDGREQHYAVNLDAIYRGTSLDPMIQQDDRIVILEAREKVIYDEATRFLSPVTLF</sequence>
<protein>
    <submittedName>
        <fullName evidence="5">Protein involved in polysaccharide export, contains SLBB domain of the beta-grasp fold</fullName>
    </submittedName>
</protein>
<dbReference type="InterPro" id="IPR019554">
    <property type="entry name" value="Soluble_ligand-bd"/>
</dbReference>
<dbReference type="InterPro" id="IPR049712">
    <property type="entry name" value="Poly_export"/>
</dbReference>
<feature type="signal peptide" evidence="2">
    <location>
        <begin position="1"/>
        <end position="21"/>
    </location>
</feature>
<dbReference type="PROSITE" id="PS51257">
    <property type="entry name" value="PROKAR_LIPOPROTEIN"/>
    <property type="match status" value="1"/>
</dbReference>
<dbReference type="Proteomes" id="UP000190460">
    <property type="component" value="Unassembled WGS sequence"/>
</dbReference>
<evidence type="ECO:0000313" key="6">
    <source>
        <dbReference type="Proteomes" id="UP000190460"/>
    </source>
</evidence>
<dbReference type="OrthoDB" id="9808421at2"/>
<dbReference type="GO" id="GO:0015159">
    <property type="term" value="F:polysaccharide transmembrane transporter activity"/>
    <property type="evidence" value="ECO:0007669"/>
    <property type="project" value="InterPro"/>
</dbReference>
<dbReference type="Pfam" id="PF10531">
    <property type="entry name" value="SLBB"/>
    <property type="match status" value="2"/>
</dbReference>
<feature type="chain" id="PRO_5012617258" evidence="2">
    <location>
        <begin position="22"/>
        <end position="335"/>
    </location>
</feature>
<name>A0A1T4W7A5_9GAMM</name>
<feature type="domain" description="Polysaccharide export protein N-terminal" evidence="3">
    <location>
        <begin position="70"/>
        <end position="141"/>
    </location>
</feature>
<evidence type="ECO:0000256" key="1">
    <source>
        <dbReference type="ARBA" id="ARBA00022729"/>
    </source>
</evidence>
<dbReference type="STRING" id="92487.SAMN02745130_01130"/>
<keyword evidence="6" id="KW-1185">Reference proteome</keyword>
<evidence type="ECO:0000259" key="4">
    <source>
        <dbReference type="Pfam" id="PF10531"/>
    </source>
</evidence>
<feature type="domain" description="Soluble ligand binding" evidence="4">
    <location>
        <begin position="148"/>
        <end position="198"/>
    </location>
</feature>
<accession>A0A1T4W7A5</accession>
<organism evidence="5 6">
    <name type="scientific">Thiothrix eikelboomii</name>
    <dbReference type="NCBI Taxonomy" id="92487"/>
    <lineage>
        <taxon>Bacteria</taxon>
        <taxon>Pseudomonadati</taxon>
        <taxon>Pseudomonadota</taxon>
        <taxon>Gammaproteobacteria</taxon>
        <taxon>Thiotrichales</taxon>
        <taxon>Thiotrichaceae</taxon>
        <taxon>Thiothrix</taxon>
    </lineage>
</organism>
<dbReference type="PANTHER" id="PTHR33619:SF3">
    <property type="entry name" value="POLYSACCHARIDE EXPORT PROTEIN GFCE-RELATED"/>
    <property type="match status" value="1"/>
</dbReference>
<evidence type="ECO:0000313" key="5">
    <source>
        <dbReference type="EMBL" id="SKA72591.1"/>
    </source>
</evidence>
<reference evidence="6" key="1">
    <citation type="submission" date="2017-02" db="EMBL/GenBank/DDBJ databases">
        <authorList>
            <person name="Varghese N."/>
            <person name="Submissions S."/>
        </authorList>
    </citation>
    <scope>NUCLEOTIDE SEQUENCE [LARGE SCALE GENOMIC DNA]</scope>
    <source>
        <strain evidence="6">ATCC 49788</strain>
    </source>
</reference>
<dbReference type="PANTHER" id="PTHR33619">
    <property type="entry name" value="POLYSACCHARIDE EXPORT PROTEIN GFCE-RELATED"/>
    <property type="match status" value="1"/>
</dbReference>
<proteinExistence type="predicted"/>
<dbReference type="Pfam" id="PF02563">
    <property type="entry name" value="Poly_export"/>
    <property type="match status" value="1"/>
</dbReference>
<feature type="domain" description="Soluble ligand binding" evidence="4">
    <location>
        <begin position="235"/>
        <end position="284"/>
    </location>
</feature>
<dbReference type="InterPro" id="IPR003715">
    <property type="entry name" value="Poly_export_N"/>
</dbReference>
<dbReference type="Gene3D" id="3.10.560.10">
    <property type="entry name" value="Outer membrane lipoprotein wza domain like"/>
    <property type="match status" value="2"/>
</dbReference>
<evidence type="ECO:0000256" key="2">
    <source>
        <dbReference type="SAM" id="SignalP"/>
    </source>
</evidence>
<dbReference type="EMBL" id="FUYB01000003">
    <property type="protein sequence ID" value="SKA72591.1"/>
    <property type="molecule type" value="Genomic_DNA"/>
</dbReference>
<evidence type="ECO:0000259" key="3">
    <source>
        <dbReference type="Pfam" id="PF02563"/>
    </source>
</evidence>